<dbReference type="Pfam" id="PF18758">
    <property type="entry name" value="KDZ"/>
    <property type="match status" value="1"/>
</dbReference>
<dbReference type="AlphaFoldDB" id="A0A0C3FE11"/>
<dbReference type="STRING" id="765440.A0A0C3FE11"/>
<evidence type="ECO:0000313" key="2">
    <source>
        <dbReference type="Proteomes" id="UP000054166"/>
    </source>
</evidence>
<accession>A0A0C3FE11</accession>
<gene>
    <name evidence="1" type="ORF">PILCRDRAFT_90731</name>
</gene>
<dbReference type="EMBL" id="KN833018">
    <property type="protein sequence ID" value="KIM78144.1"/>
    <property type="molecule type" value="Genomic_DNA"/>
</dbReference>
<organism evidence="1 2">
    <name type="scientific">Piloderma croceum (strain F 1598)</name>
    <dbReference type="NCBI Taxonomy" id="765440"/>
    <lineage>
        <taxon>Eukaryota</taxon>
        <taxon>Fungi</taxon>
        <taxon>Dikarya</taxon>
        <taxon>Basidiomycota</taxon>
        <taxon>Agaricomycotina</taxon>
        <taxon>Agaricomycetes</taxon>
        <taxon>Agaricomycetidae</taxon>
        <taxon>Atheliales</taxon>
        <taxon>Atheliaceae</taxon>
        <taxon>Piloderma</taxon>
    </lineage>
</organism>
<protein>
    <recommendedName>
        <fullName evidence="3">CxC1-like cysteine cluster associated with KDZ transposases domain-containing protein</fullName>
    </recommendedName>
</protein>
<dbReference type="InterPro" id="IPR040521">
    <property type="entry name" value="KDZ"/>
</dbReference>
<evidence type="ECO:0008006" key="3">
    <source>
        <dbReference type="Google" id="ProtNLM"/>
    </source>
</evidence>
<dbReference type="OrthoDB" id="2665372at2759"/>
<evidence type="ECO:0000313" key="1">
    <source>
        <dbReference type="EMBL" id="KIM78144.1"/>
    </source>
</evidence>
<keyword evidence="2" id="KW-1185">Reference proteome</keyword>
<proteinExistence type="predicted"/>
<reference evidence="1 2" key="1">
    <citation type="submission" date="2014-04" db="EMBL/GenBank/DDBJ databases">
        <authorList>
            <consortium name="DOE Joint Genome Institute"/>
            <person name="Kuo A."/>
            <person name="Tarkka M."/>
            <person name="Buscot F."/>
            <person name="Kohler A."/>
            <person name="Nagy L.G."/>
            <person name="Floudas D."/>
            <person name="Copeland A."/>
            <person name="Barry K.W."/>
            <person name="Cichocki N."/>
            <person name="Veneault-Fourrey C."/>
            <person name="LaButti K."/>
            <person name="Lindquist E.A."/>
            <person name="Lipzen A."/>
            <person name="Lundell T."/>
            <person name="Morin E."/>
            <person name="Murat C."/>
            <person name="Sun H."/>
            <person name="Tunlid A."/>
            <person name="Henrissat B."/>
            <person name="Grigoriev I.V."/>
            <person name="Hibbett D.S."/>
            <person name="Martin F."/>
            <person name="Nordberg H.P."/>
            <person name="Cantor M.N."/>
            <person name="Hua S.X."/>
        </authorList>
    </citation>
    <scope>NUCLEOTIDE SEQUENCE [LARGE SCALE GENOMIC DNA]</scope>
    <source>
        <strain evidence="1 2">F 1598</strain>
    </source>
</reference>
<dbReference type="Proteomes" id="UP000054166">
    <property type="component" value="Unassembled WGS sequence"/>
</dbReference>
<reference evidence="2" key="2">
    <citation type="submission" date="2015-01" db="EMBL/GenBank/DDBJ databases">
        <title>Evolutionary Origins and Diversification of the Mycorrhizal Mutualists.</title>
        <authorList>
            <consortium name="DOE Joint Genome Institute"/>
            <consortium name="Mycorrhizal Genomics Consortium"/>
            <person name="Kohler A."/>
            <person name="Kuo A."/>
            <person name="Nagy L.G."/>
            <person name="Floudas D."/>
            <person name="Copeland A."/>
            <person name="Barry K.W."/>
            <person name="Cichocki N."/>
            <person name="Veneault-Fourrey C."/>
            <person name="LaButti K."/>
            <person name="Lindquist E.A."/>
            <person name="Lipzen A."/>
            <person name="Lundell T."/>
            <person name="Morin E."/>
            <person name="Murat C."/>
            <person name="Riley R."/>
            <person name="Ohm R."/>
            <person name="Sun H."/>
            <person name="Tunlid A."/>
            <person name="Henrissat B."/>
            <person name="Grigoriev I.V."/>
            <person name="Hibbett D.S."/>
            <person name="Martin F."/>
        </authorList>
    </citation>
    <scope>NUCLEOTIDE SEQUENCE [LARGE SCALE GENOMIC DNA]</scope>
    <source>
        <strain evidence="2">F 1598</strain>
    </source>
</reference>
<dbReference type="HOGENOM" id="CLU_842286_0_0_1"/>
<sequence length="330" mass="36657">MPAVKSGGVLCAVCTSTGPVRSLNQRQQVQEQQNVESTLALNRSSLDEETQCLITENWGDDVDFQMLDNTGGSVGGVGQGVDRDEDYEDLPEELQGSAGFMYALWDIVGNSKSSLEALALSGYLGNAPLNLSIGVSIKTLEMYRRIQLWKPSFIIEAFAKVICDLYSVPYHHTILRDKFDLYLAILHIVDNQVSQALGGDMPNCCMIPFDGNNSMKHMFQLGEHCNTSTEPFTDSDYLLSPEYVDQFKDEVISSRGPSVSAGEDDEDDGMRTGKLSEEMVRASCMTNWKAASADERKWMWGIFMETEYFMSACHHALILWSSDIICSGEL</sequence>
<dbReference type="InParanoid" id="A0A0C3FE11"/>
<name>A0A0C3FE11_PILCF</name>